<dbReference type="RefSeq" id="WP_182809330.1">
    <property type="nucleotide sequence ID" value="NZ_JACJFM010000016.1"/>
</dbReference>
<dbReference type="PROSITE" id="PS52029">
    <property type="entry name" value="LD_TPASE"/>
    <property type="match status" value="1"/>
</dbReference>
<evidence type="ECO:0000256" key="1">
    <source>
        <dbReference type="ARBA" id="ARBA00004752"/>
    </source>
</evidence>
<keyword evidence="4" id="KW-0808">Transferase</keyword>
<proteinExistence type="inferred from homology"/>
<dbReference type="PANTHER" id="PTHR30582:SF24">
    <property type="entry name" value="L,D-TRANSPEPTIDASE ERFK_SRFK-RELATED"/>
    <property type="match status" value="1"/>
</dbReference>
<comment type="caution">
    <text evidence="11">The sequence shown here is derived from an EMBL/GenBank/DDBJ whole genome shotgun (WGS) entry which is preliminary data.</text>
</comment>
<dbReference type="GO" id="GO:0018104">
    <property type="term" value="P:peptidoglycan-protein cross-linking"/>
    <property type="evidence" value="ECO:0007669"/>
    <property type="project" value="TreeGrafter"/>
</dbReference>
<dbReference type="InterPro" id="IPR038063">
    <property type="entry name" value="Transpep_catalytic_dom"/>
</dbReference>
<evidence type="ECO:0000256" key="8">
    <source>
        <dbReference type="ARBA" id="ARBA00023316"/>
    </source>
</evidence>
<evidence type="ECO:0000256" key="2">
    <source>
        <dbReference type="ARBA" id="ARBA00005992"/>
    </source>
</evidence>
<keyword evidence="6 9" id="KW-0133">Cell shape</keyword>
<gene>
    <name evidence="11" type="ORF">H4O21_13115</name>
</gene>
<evidence type="ECO:0000256" key="4">
    <source>
        <dbReference type="ARBA" id="ARBA00022679"/>
    </source>
</evidence>
<dbReference type="GO" id="GO:0016757">
    <property type="term" value="F:glycosyltransferase activity"/>
    <property type="evidence" value="ECO:0007669"/>
    <property type="project" value="UniProtKB-KW"/>
</dbReference>
<dbReference type="GO" id="GO:0071972">
    <property type="term" value="F:peptidoglycan L,D-transpeptidase activity"/>
    <property type="evidence" value="ECO:0007669"/>
    <property type="project" value="TreeGrafter"/>
</dbReference>
<evidence type="ECO:0000259" key="10">
    <source>
        <dbReference type="PROSITE" id="PS52029"/>
    </source>
</evidence>
<evidence type="ECO:0000256" key="7">
    <source>
        <dbReference type="ARBA" id="ARBA00022984"/>
    </source>
</evidence>
<keyword evidence="3" id="KW-0328">Glycosyltransferase</keyword>
<evidence type="ECO:0000256" key="3">
    <source>
        <dbReference type="ARBA" id="ARBA00022676"/>
    </source>
</evidence>
<dbReference type="PANTHER" id="PTHR30582">
    <property type="entry name" value="L,D-TRANSPEPTIDASE"/>
    <property type="match status" value="1"/>
</dbReference>
<dbReference type="SUPFAM" id="SSF141523">
    <property type="entry name" value="L,D-transpeptidase catalytic domain-like"/>
    <property type="match status" value="1"/>
</dbReference>
<dbReference type="GO" id="GO:0071555">
    <property type="term" value="P:cell wall organization"/>
    <property type="evidence" value="ECO:0007669"/>
    <property type="project" value="UniProtKB-UniRule"/>
</dbReference>
<keyword evidence="7 9" id="KW-0573">Peptidoglycan synthesis</keyword>
<feature type="domain" description="L,D-TPase catalytic" evidence="10">
    <location>
        <begin position="18"/>
        <end position="174"/>
    </location>
</feature>
<accession>A0A839ISB0</accession>
<keyword evidence="12" id="KW-1185">Reference proteome</keyword>
<dbReference type="GO" id="GO:0008360">
    <property type="term" value="P:regulation of cell shape"/>
    <property type="evidence" value="ECO:0007669"/>
    <property type="project" value="UniProtKB-UniRule"/>
</dbReference>
<evidence type="ECO:0000256" key="9">
    <source>
        <dbReference type="PROSITE-ProRule" id="PRU01373"/>
    </source>
</evidence>
<keyword evidence="5" id="KW-0378">Hydrolase</keyword>
<dbReference type="InterPro" id="IPR005490">
    <property type="entry name" value="LD_TPept_cat_dom"/>
</dbReference>
<evidence type="ECO:0000256" key="6">
    <source>
        <dbReference type="ARBA" id="ARBA00022960"/>
    </source>
</evidence>
<sequence>MLNPKLPDNWPAYAANNRWLRVQIQTQTLYLLEKDTVLDHWSISTALNGPGEQEGSGCTPRGWHTIRAKIGDGCPQDAVFVGRRWTQECYSEALAARYPERDWILGRILWLSGLEPGFNRSGQVDTMRRYVYFHATPPSEPMGIPLSHGCIRMTMSDITNLFDLIPIRASVYID</sequence>
<feature type="active site" description="Nucleophile" evidence="9">
    <location>
        <position position="150"/>
    </location>
</feature>
<evidence type="ECO:0000313" key="12">
    <source>
        <dbReference type="Proteomes" id="UP000565262"/>
    </source>
</evidence>
<organism evidence="11 12">
    <name type="scientific">Oceanospirillum sediminis</name>
    <dbReference type="NCBI Taxonomy" id="2760088"/>
    <lineage>
        <taxon>Bacteria</taxon>
        <taxon>Pseudomonadati</taxon>
        <taxon>Pseudomonadota</taxon>
        <taxon>Gammaproteobacteria</taxon>
        <taxon>Oceanospirillales</taxon>
        <taxon>Oceanospirillaceae</taxon>
        <taxon>Oceanospirillum</taxon>
    </lineage>
</organism>
<evidence type="ECO:0000256" key="5">
    <source>
        <dbReference type="ARBA" id="ARBA00022801"/>
    </source>
</evidence>
<protein>
    <submittedName>
        <fullName evidence="11">L,D-transpeptidase</fullName>
    </submittedName>
</protein>
<dbReference type="AlphaFoldDB" id="A0A839ISB0"/>
<reference evidence="11 12" key="1">
    <citation type="submission" date="2020-08" db="EMBL/GenBank/DDBJ databases">
        <title>Oceanospirillum sp. nov. isolated from marine sediment.</title>
        <authorList>
            <person name="Ji X."/>
        </authorList>
    </citation>
    <scope>NUCLEOTIDE SEQUENCE [LARGE SCALE GENOMIC DNA]</scope>
    <source>
        <strain evidence="11 12">D5</strain>
    </source>
</reference>
<keyword evidence="8 9" id="KW-0961">Cell wall biogenesis/degradation</keyword>
<feature type="active site" description="Proton donor/acceptor" evidence="9">
    <location>
        <position position="134"/>
    </location>
</feature>
<comment type="pathway">
    <text evidence="1 9">Cell wall biogenesis; peptidoglycan biosynthesis.</text>
</comment>
<dbReference type="Gene3D" id="2.40.440.10">
    <property type="entry name" value="L,D-transpeptidase catalytic domain-like"/>
    <property type="match status" value="1"/>
</dbReference>
<evidence type="ECO:0000313" key="11">
    <source>
        <dbReference type="EMBL" id="MBB1487550.1"/>
    </source>
</evidence>
<dbReference type="UniPathway" id="UPA00219"/>
<dbReference type="InterPro" id="IPR050979">
    <property type="entry name" value="LD-transpeptidase"/>
</dbReference>
<dbReference type="Proteomes" id="UP000565262">
    <property type="component" value="Unassembled WGS sequence"/>
</dbReference>
<name>A0A839ISB0_9GAMM</name>
<dbReference type="GO" id="GO:0005576">
    <property type="term" value="C:extracellular region"/>
    <property type="evidence" value="ECO:0007669"/>
    <property type="project" value="TreeGrafter"/>
</dbReference>
<dbReference type="Pfam" id="PF03734">
    <property type="entry name" value="YkuD"/>
    <property type="match status" value="1"/>
</dbReference>
<dbReference type="EMBL" id="JACJFM010000016">
    <property type="protein sequence ID" value="MBB1487550.1"/>
    <property type="molecule type" value="Genomic_DNA"/>
</dbReference>
<dbReference type="CDD" id="cd16913">
    <property type="entry name" value="YkuD_like"/>
    <property type="match status" value="1"/>
</dbReference>
<comment type="similarity">
    <text evidence="2">Belongs to the YkuD family.</text>
</comment>